<keyword evidence="2" id="KW-0255">Endonuclease</keyword>
<accession>A0ABY9H9L0</accession>
<evidence type="ECO:0000313" key="3">
    <source>
        <dbReference type="Proteomes" id="UP001237011"/>
    </source>
</evidence>
<proteinExistence type="predicted"/>
<keyword evidence="3" id="KW-1185">Reference proteome</keyword>
<reference evidence="2" key="1">
    <citation type="submission" date="2023-08" db="EMBL/GenBank/DDBJ databases">
        <title>Complete genome sequence of Mycoplasma seminis 2200.</title>
        <authorList>
            <person name="Spergser J."/>
        </authorList>
    </citation>
    <scope>NUCLEOTIDE SEQUENCE [LARGE SCALE GENOMIC DNA]</scope>
    <source>
        <strain evidence="2">2200</strain>
    </source>
</reference>
<dbReference type="Gene3D" id="1.10.30.50">
    <property type="match status" value="1"/>
</dbReference>
<dbReference type="CDD" id="cd00085">
    <property type="entry name" value="HNHc"/>
    <property type="match status" value="1"/>
</dbReference>
<dbReference type="SMART" id="SM00507">
    <property type="entry name" value="HNHc"/>
    <property type="match status" value="1"/>
</dbReference>
<evidence type="ECO:0000259" key="1">
    <source>
        <dbReference type="SMART" id="SM00507"/>
    </source>
</evidence>
<evidence type="ECO:0000313" key="2">
    <source>
        <dbReference type="EMBL" id="WLP85262.1"/>
    </source>
</evidence>
<dbReference type="InterPro" id="IPR003615">
    <property type="entry name" value="HNH_nuc"/>
</dbReference>
<dbReference type="InterPro" id="IPR002711">
    <property type="entry name" value="HNH"/>
</dbReference>
<dbReference type="GO" id="GO:0004519">
    <property type="term" value="F:endonuclease activity"/>
    <property type="evidence" value="ECO:0007669"/>
    <property type="project" value="UniProtKB-KW"/>
</dbReference>
<keyword evidence="2" id="KW-0540">Nuclease</keyword>
<sequence length="163" mass="19142">MSKEWSNARQAHLSREPYCVKCGTTLNLQVDHIIEHNNTQAYFLAQDNLQTLCIKCHGLKTFKTQKLRSLKVDNSKKIKLVFASPRGLVVSDSWMFLNAYINFYQVGNVIYFYFSKALEDYTFKEVALIIEFLCSFFYYVKYRIDNIDCELIANHLRSKLLRA</sequence>
<feature type="domain" description="HNH nuclease" evidence="1">
    <location>
        <begin position="7"/>
        <end position="58"/>
    </location>
</feature>
<dbReference type="Proteomes" id="UP001237011">
    <property type="component" value="Chromosome"/>
</dbReference>
<dbReference type="EMBL" id="CP132191">
    <property type="protein sequence ID" value="WLP85262.1"/>
    <property type="molecule type" value="Genomic_DNA"/>
</dbReference>
<dbReference type="Pfam" id="PF01844">
    <property type="entry name" value="HNH"/>
    <property type="match status" value="1"/>
</dbReference>
<protein>
    <submittedName>
        <fullName evidence="2">HNH endonuclease signature motif containing protein</fullName>
    </submittedName>
</protein>
<organism evidence="2 3">
    <name type="scientific">Mycoplasma seminis</name>
    <dbReference type="NCBI Taxonomy" id="512749"/>
    <lineage>
        <taxon>Bacteria</taxon>
        <taxon>Bacillati</taxon>
        <taxon>Mycoplasmatota</taxon>
        <taxon>Mollicutes</taxon>
        <taxon>Mycoplasmataceae</taxon>
        <taxon>Mycoplasma</taxon>
    </lineage>
</organism>
<keyword evidence="2" id="KW-0378">Hydrolase</keyword>
<dbReference type="RefSeq" id="WP_305937698.1">
    <property type="nucleotide sequence ID" value="NZ_CP132191.1"/>
</dbReference>
<gene>
    <name evidence="2" type="ORF">Q8852_02985</name>
</gene>
<name>A0ABY9H9L0_9MOLU</name>